<dbReference type="PANTHER" id="PTHR47172">
    <property type="entry name" value="OS01G0976800 PROTEIN"/>
    <property type="match status" value="1"/>
</dbReference>
<comment type="caution">
    <text evidence="9">The sequence shown here is derived from an EMBL/GenBank/DDBJ whole genome shotgun (WGS) entry which is preliminary data.</text>
</comment>
<protein>
    <submittedName>
        <fullName evidence="9">Uncharacterized protein</fullName>
    </submittedName>
</protein>
<evidence type="ECO:0000256" key="3">
    <source>
        <dbReference type="ARBA" id="ARBA00022833"/>
    </source>
</evidence>
<keyword evidence="3" id="KW-0862">Zinc</keyword>
<evidence type="ECO:0000256" key="7">
    <source>
        <dbReference type="SAM" id="MobiDB-lite"/>
    </source>
</evidence>
<dbReference type="GO" id="GO:0006355">
    <property type="term" value="P:regulation of DNA-templated transcription"/>
    <property type="evidence" value="ECO:0007669"/>
    <property type="project" value="InterPro"/>
</dbReference>
<evidence type="ECO:0000256" key="5">
    <source>
        <dbReference type="ARBA" id="ARBA00023163"/>
    </source>
</evidence>
<feature type="compositionally biased region" description="Basic and acidic residues" evidence="7">
    <location>
        <begin position="114"/>
        <end position="137"/>
    </location>
</feature>
<reference evidence="9" key="1">
    <citation type="journal article" date="2018" name="DNA Res.">
        <title>Multiple hybrid de novo genome assembly of finger millet, an orphan allotetraploid crop.</title>
        <authorList>
            <person name="Hatakeyama M."/>
            <person name="Aluri S."/>
            <person name="Balachadran M.T."/>
            <person name="Sivarajan S.R."/>
            <person name="Patrignani A."/>
            <person name="Gruter S."/>
            <person name="Poveda L."/>
            <person name="Shimizu-Inatsugi R."/>
            <person name="Baeten J."/>
            <person name="Francoijs K.J."/>
            <person name="Nataraja K.N."/>
            <person name="Reddy Y.A.N."/>
            <person name="Phadnis S."/>
            <person name="Ravikumar R.L."/>
            <person name="Schlapbach R."/>
            <person name="Sreeman S.M."/>
            <person name="Shimizu K.K."/>
        </authorList>
    </citation>
    <scope>NUCLEOTIDE SEQUENCE</scope>
</reference>
<keyword evidence="5" id="KW-0804">Transcription</keyword>
<keyword evidence="8" id="KW-0812">Transmembrane</keyword>
<evidence type="ECO:0000256" key="6">
    <source>
        <dbReference type="ARBA" id="ARBA00024019"/>
    </source>
</evidence>
<keyword evidence="8" id="KW-0472">Membrane</keyword>
<dbReference type="InterPro" id="IPR013088">
    <property type="entry name" value="Znf_NHR/GATA"/>
</dbReference>
<keyword evidence="8" id="KW-1133">Transmembrane helix</keyword>
<dbReference type="GO" id="GO:0008270">
    <property type="term" value="F:zinc ion binding"/>
    <property type="evidence" value="ECO:0007669"/>
    <property type="project" value="UniProtKB-KW"/>
</dbReference>
<evidence type="ECO:0000256" key="8">
    <source>
        <dbReference type="SAM" id="Phobius"/>
    </source>
</evidence>
<gene>
    <name evidence="9" type="primary">ga08144</name>
    <name evidence="9" type="ORF">PR202_ga08144</name>
</gene>
<dbReference type="Gene3D" id="3.30.50.10">
    <property type="entry name" value="Erythroid Transcription Factor GATA-1, subunit A"/>
    <property type="match status" value="1"/>
</dbReference>
<keyword evidence="1" id="KW-0479">Metal-binding</keyword>
<dbReference type="GO" id="GO:0043565">
    <property type="term" value="F:sequence-specific DNA binding"/>
    <property type="evidence" value="ECO:0007669"/>
    <property type="project" value="UniProtKB-ARBA"/>
</dbReference>
<evidence type="ECO:0000313" key="10">
    <source>
        <dbReference type="Proteomes" id="UP001054889"/>
    </source>
</evidence>
<organism evidence="9 10">
    <name type="scientific">Eleusine coracana subsp. coracana</name>
    <dbReference type="NCBI Taxonomy" id="191504"/>
    <lineage>
        <taxon>Eukaryota</taxon>
        <taxon>Viridiplantae</taxon>
        <taxon>Streptophyta</taxon>
        <taxon>Embryophyta</taxon>
        <taxon>Tracheophyta</taxon>
        <taxon>Spermatophyta</taxon>
        <taxon>Magnoliopsida</taxon>
        <taxon>Liliopsida</taxon>
        <taxon>Poales</taxon>
        <taxon>Poaceae</taxon>
        <taxon>PACMAD clade</taxon>
        <taxon>Chloridoideae</taxon>
        <taxon>Cynodonteae</taxon>
        <taxon>Eleusininae</taxon>
        <taxon>Eleusine</taxon>
    </lineage>
</organism>
<keyword evidence="4" id="KW-0805">Transcription regulation</keyword>
<name>A0AAV5C1U2_ELECO</name>
<dbReference type="EMBL" id="BQKI01000004">
    <property type="protein sequence ID" value="GJM91737.1"/>
    <property type="molecule type" value="Genomic_DNA"/>
</dbReference>
<feature type="transmembrane region" description="Helical" evidence="8">
    <location>
        <begin position="53"/>
        <end position="75"/>
    </location>
</feature>
<dbReference type="AlphaFoldDB" id="A0AAV5C1U2"/>
<keyword evidence="10" id="KW-1185">Reference proteome</keyword>
<keyword evidence="2" id="KW-0863">Zinc-finger</keyword>
<sequence length="189" mass="21585">MEAEAETDRIIISPSPEDTTTATGGEAKALRRLPHHQDSPLARRTRGTQGSRAWIHPSLLLLLLILSSFLFSKFYQSRADLFLQSLCNACGIRYRKRRRQALGLEANAEAQDQQQKKNKEDKKKEEGNKKEEGDKKKEKQVTVELRVVSFGKEVMLKQRRRMRRKKCLSEEERAAVLLMALSSGVIYAS</sequence>
<feature type="region of interest" description="Disordered" evidence="7">
    <location>
        <begin position="1"/>
        <end position="23"/>
    </location>
</feature>
<feature type="region of interest" description="Disordered" evidence="7">
    <location>
        <begin position="105"/>
        <end position="137"/>
    </location>
</feature>
<dbReference type="Proteomes" id="UP001054889">
    <property type="component" value="Unassembled WGS sequence"/>
</dbReference>
<reference evidence="9" key="2">
    <citation type="submission" date="2021-12" db="EMBL/GenBank/DDBJ databases">
        <title>Resequencing data analysis of finger millet.</title>
        <authorList>
            <person name="Hatakeyama M."/>
            <person name="Aluri S."/>
            <person name="Balachadran M.T."/>
            <person name="Sivarajan S.R."/>
            <person name="Poveda L."/>
            <person name="Shimizu-Inatsugi R."/>
            <person name="Schlapbach R."/>
            <person name="Sreeman S.M."/>
            <person name="Shimizu K.K."/>
        </authorList>
    </citation>
    <scope>NUCLEOTIDE SEQUENCE</scope>
</reference>
<evidence type="ECO:0000256" key="1">
    <source>
        <dbReference type="ARBA" id="ARBA00022723"/>
    </source>
</evidence>
<dbReference type="PANTHER" id="PTHR47172:SF24">
    <property type="entry name" value="GATA ZINC FINGER DOMAIN-CONTAINING PROTEIN 14-RELATED"/>
    <property type="match status" value="1"/>
</dbReference>
<proteinExistence type="inferred from homology"/>
<comment type="similarity">
    <text evidence="6">Belongs to the type IV zinc-finger family. Class B subfamily.</text>
</comment>
<evidence type="ECO:0000256" key="4">
    <source>
        <dbReference type="ARBA" id="ARBA00023015"/>
    </source>
</evidence>
<evidence type="ECO:0000313" key="9">
    <source>
        <dbReference type="EMBL" id="GJM91737.1"/>
    </source>
</evidence>
<accession>A0AAV5C1U2</accession>
<evidence type="ECO:0000256" key="2">
    <source>
        <dbReference type="ARBA" id="ARBA00022771"/>
    </source>
</evidence>